<proteinExistence type="predicted"/>
<accession>A0A0G1T1R4</accession>
<dbReference type="Proteomes" id="UP000034879">
    <property type="component" value="Unassembled WGS sequence"/>
</dbReference>
<dbReference type="EMBL" id="LCOJ01000006">
    <property type="protein sequence ID" value="KKU75672.1"/>
    <property type="molecule type" value="Genomic_DNA"/>
</dbReference>
<reference evidence="1 2" key="1">
    <citation type="journal article" date="2015" name="Nature">
        <title>rRNA introns, odd ribosomes, and small enigmatic genomes across a large radiation of phyla.</title>
        <authorList>
            <person name="Brown C.T."/>
            <person name="Hug L.A."/>
            <person name="Thomas B.C."/>
            <person name="Sharon I."/>
            <person name="Castelle C.J."/>
            <person name="Singh A."/>
            <person name="Wilkins M.J."/>
            <person name="Williams K.H."/>
            <person name="Banfield J.F."/>
        </authorList>
    </citation>
    <scope>NUCLEOTIDE SEQUENCE [LARGE SCALE GENOMIC DNA]</scope>
</reference>
<comment type="caution">
    <text evidence="1">The sequence shown here is derived from an EMBL/GenBank/DDBJ whole genome shotgun (WGS) entry which is preliminary data.</text>
</comment>
<evidence type="ECO:0000313" key="1">
    <source>
        <dbReference type="EMBL" id="KKU75672.1"/>
    </source>
</evidence>
<evidence type="ECO:0000313" key="2">
    <source>
        <dbReference type="Proteomes" id="UP000034879"/>
    </source>
</evidence>
<name>A0A0G1T1R4_9BACT</name>
<sequence>MMEHFQIENPESKENKISVRNIYNRNKNSQINFLAENL</sequence>
<protein>
    <submittedName>
        <fullName evidence="1">Uncharacterized protein</fullName>
    </submittedName>
</protein>
<dbReference type="AlphaFoldDB" id="A0A0G1T1R4"/>
<gene>
    <name evidence="1" type="ORF">UY01_C0006G0001</name>
</gene>
<organism evidence="1 2">
    <name type="scientific">Candidatus Nomurabacteria bacterium GW2011_GWB1_47_6</name>
    <dbReference type="NCBI Taxonomy" id="1618749"/>
    <lineage>
        <taxon>Bacteria</taxon>
        <taxon>Candidatus Nomuraibacteriota</taxon>
    </lineage>
</organism>